<evidence type="ECO:0000313" key="2">
    <source>
        <dbReference type="Proteomes" id="UP000280685"/>
    </source>
</evidence>
<name>A0ABY6SJW2_PODCO</name>
<accession>A0ABY6SJW2</accession>
<proteinExistence type="predicted"/>
<dbReference type="EMBL" id="LR026970">
    <property type="protein sequence ID" value="VBB86249.1"/>
    <property type="molecule type" value="Genomic_DNA"/>
</dbReference>
<gene>
    <name evidence="1" type="ORF">PODCO_703941</name>
</gene>
<evidence type="ECO:0000313" key="1">
    <source>
        <dbReference type="EMBL" id="VBB86249.1"/>
    </source>
</evidence>
<dbReference type="Proteomes" id="UP000280685">
    <property type="component" value="Chromosome 7"/>
</dbReference>
<protein>
    <submittedName>
        <fullName evidence="1">Uncharacterized protein</fullName>
    </submittedName>
</protein>
<reference evidence="1" key="1">
    <citation type="submission" date="2018-02" db="EMBL/GenBank/DDBJ databases">
        <authorList>
            <person name="Silar P."/>
        </authorList>
    </citation>
    <scope>NUCLEOTIDE SEQUENCE [LARGE SCALE GENOMIC DNA]</scope>
    <source>
        <strain evidence="1">T</strain>
    </source>
</reference>
<organism evidence="1 2">
    <name type="scientific">Podospora comata</name>
    <dbReference type="NCBI Taxonomy" id="48703"/>
    <lineage>
        <taxon>Eukaryota</taxon>
        <taxon>Fungi</taxon>
        <taxon>Dikarya</taxon>
        <taxon>Ascomycota</taxon>
        <taxon>Pezizomycotina</taxon>
        <taxon>Sordariomycetes</taxon>
        <taxon>Sordariomycetidae</taxon>
        <taxon>Sordariales</taxon>
        <taxon>Podosporaceae</taxon>
        <taxon>Podospora</taxon>
    </lineage>
</organism>
<sequence>MDGPLKMNGALRALSLKACRESDNWDTVTQGQTFSYQAKGTKAHEDLVLQFLEDYHDYIQHWEAGCEIVRRGPFMLKEGGRAKASGMIIPLLEDDSELGAAEKPLVKLIKLPPSKFESDVSFGWQGCVFLSDQDSRIKVEKSSIKFILLHAVPKKEDTMENTNTGEGQAVGDMGKL</sequence>
<keyword evidence="2" id="KW-1185">Reference proteome</keyword>